<dbReference type="PANTHER" id="PTHR11289:SF0">
    <property type="entry name" value="BREAST CANCER TYPE 2 SUSCEPTIBILITY PROTEIN"/>
    <property type="match status" value="1"/>
</dbReference>
<feature type="compositionally biased region" description="Basic and acidic residues" evidence="6">
    <location>
        <begin position="1883"/>
        <end position="1897"/>
    </location>
</feature>
<feature type="region of interest" description="Disordered" evidence="6">
    <location>
        <begin position="2035"/>
        <end position="2062"/>
    </location>
</feature>
<dbReference type="EMBL" id="SCKG01000003">
    <property type="protein sequence ID" value="TDH14657.1"/>
    <property type="molecule type" value="Genomic_DNA"/>
</dbReference>
<feature type="compositionally biased region" description="Polar residues" evidence="6">
    <location>
        <begin position="2343"/>
        <end position="2356"/>
    </location>
</feature>
<feature type="compositionally biased region" description="Basic and acidic residues" evidence="6">
    <location>
        <begin position="662"/>
        <end position="673"/>
    </location>
</feature>
<proteinExistence type="predicted"/>
<organism evidence="8 9">
    <name type="scientific">Perca flavescens</name>
    <name type="common">American yellow perch</name>
    <name type="synonym">Morone flavescens</name>
    <dbReference type="NCBI Taxonomy" id="8167"/>
    <lineage>
        <taxon>Eukaryota</taxon>
        <taxon>Metazoa</taxon>
        <taxon>Chordata</taxon>
        <taxon>Craniata</taxon>
        <taxon>Vertebrata</taxon>
        <taxon>Euteleostomi</taxon>
        <taxon>Actinopterygii</taxon>
        <taxon>Neopterygii</taxon>
        <taxon>Teleostei</taxon>
        <taxon>Neoteleostei</taxon>
        <taxon>Acanthomorphata</taxon>
        <taxon>Eupercaria</taxon>
        <taxon>Perciformes</taxon>
        <taxon>Percoidei</taxon>
        <taxon>Percidae</taxon>
        <taxon>Percinae</taxon>
        <taxon>Perca</taxon>
    </lineage>
</organism>
<feature type="region of interest" description="Disordered" evidence="6">
    <location>
        <begin position="215"/>
        <end position="252"/>
    </location>
</feature>
<dbReference type="InterPro" id="IPR015205">
    <property type="entry name" value="Tower_dom"/>
</dbReference>
<dbReference type="SUPFAM" id="SSF81872">
    <property type="entry name" value="BRCA2 helical domain"/>
    <property type="match status" value="1"/>
</dbReference>
<dbReference type="InterPro" id="IPR055077">
    <property type="entry name" value="BRCA2_TR2"/>
</dbReference>
<dbReference type="Pfam" id="PF09104">
    <property type="entry name" value="BRCA-2_OB3"/>
    <property type="match status" value="1"/>
</dbReference>
<feature type="region of interest" description="Disordered" evidence="6">
    <location>
        <begin position="2879"/>
        <end position="2898"/>
    </location>
</feature>
<keyword evidence="9" id="KW-1185">Reference proteome</keyword>
<dbReference type="PROSITE" id="PS50138">
    <property type="entry name" value="BRCA2_REPEAT"/>
    <property type="match status" value="9"/>
</dbReference>
<dbReference type="InterPro" id="IPR002093">
    <property type="entry name" value="BRCA2_repeat"/>
</dbReference>
<keyword evidence="1" id="KW-0677">Repeat</keyword>
<dbReference type="InterPro" id="IPR036315">
    <property type="entry name" value="BRCA2_hlx_sf"/>
</dbReference>
<feature type="domain" description="Tower" evidence="7">
    <location>
        <begin position="2482"/>
        <end position="2523"/>
    </location>
</feature>
<dbReference type="Gene3D" id="2.40.50.140">
    <property type="entry name" value="Nucleic acid-binding proteins"/>
    <property type="match status" value="3"/>
</dbReference>
<dbReference type="GO" id="GO:0006355">
    <property type="term" value="P:regulation of DNA-templated transcription"/>
    <property type="evidence" value="ECO:0007669"/>
    <property type="project" value="TreeGrafter"/>
</dbReference>
<dbReference type="Pfam" id="PF21318">
    <property type="entry name" value="BRCA2DBD_OB2"/>
    <property type="match status" value="1"/>
</dbReference>
<dbReference type="InterPro" id="IPR015525">
    <property type="entry name" value="BRCA2"/>
</dbReference>
<feature type="region of interest" description="Disordered" evidence="6">
    <location>
        <begin position="886"/>
        <end position="929"/>
    </location>
</feature>
<feature type="compositionally biased region" description="Basic and acidic residues" evidence="6">
    <location>
        <begin position="997"/>
        <end position="1014"/>
    </location>
</feature>
<dbReference type="SUPFAM" id="SSF50249">
    <property type="entry name" value="Nucleic acid-binding proteins"/>
    <property type="match status" value="3"/>
</dbReference>
<evidence type="ECO:0000259" key="7">
    <source>
        <dbReference type="SMART" id="SM01341"/>
    </source>
</evidence>
<dbReference type="InterPro" id="IPR048262">
    <property type="entry name" value="BRCA2_OB_2_dom"/>
</dbReference>
<feature type="region of interest" description="Disordered" evidence="6">
    <location>
        <begin position="988"/>
        <end position="1026"/>
    </location>
</feature>
<feature type="compositionally biased region" description="Low complexity" evidence="6">
    <location>
        <begin position="319"/>
        <end position="331"/>
    </location>
</feature>
<dbReference type="Proteomes" id="UP000295070">
    <property type="component" value="Chromosome 3"/>
</dbReference>
<comment type="caution">
    <text evidence="8">The sequence shown here is derived from an EMBL/GenBank/DDBJ whole genome shotgun (WGS) entry which is preliminary data.</text>
</comment>
<dbReference type="Gene3D" id="6.10.70.10">
    <property type="match status" value="1"/>
</dbReference>
<feature type="region of interest" description="Disordered" evidence="6">
    <location>
        <begin position="2076"/>
        <end position="2103"/>
    </location>
</feature>
<dbReference type="STRING" id="8167.A0A484DJM2"/>
<feature type="region of interest" description="Disordered" evidence="6">
    <location>
        <begin position="315"/>
        <end position="356"/>
    </location>
</feature>
<dbReference type="Pfam" id="PF00634">
    <property type="entry name" value="BRCA2"/>
    <property type="match status" value="7"/>
</dbReference>
<dbReference type="Pfam" id="PF22687">
    <property type="entry name" value="BRCA2_TR2"/>
    <property type="match status" value="1"/>
</dbReference>
<dbReference type="PANTHER" id="PTHR11289">
    <property type="entry name" value="BREAST CANCER TYPE 2 SUSCEPTIBILITY PROTEIN BRCA2"/>
    <property type="match status" value="1"/>
</dbReference>
<reference evidence="8 9" key="1">
    <citation type="submission" date="2019-01" db="EMBL/GenBank/DDBJ databases">
        <title>A chromosome-scale genome assembly of the yellow perch, Perca flavescens.</title>
        <authorList>
            <person name="Feron R."/>
            <person name="Morvezen R."/>
            <person name="Bestin A."/>
            <person name="Haffray P."/>
            <person name="Klopp C."/>
            <person name="Zahm M."/>
            <person name="Cabau C."/>
            <person name="Roques C."/>
            <person name="Donnadieu C."/>
            <person name="Bouchez O."/>
            <person name="Christie M."/>
            <person name="Larson W."/>
            <person name="Guiguen Y."/>
        </authorList>
    </citation>
    <scope>NUCLEOTIDE SEQUENCE [LARGE SCALE GENOMIC DNA]</scope>
    <source>
        <strain evidence="8">YP-PL-M2</strain>
        <tissue evidence="8">Blood</tissue>
    </source>
</reference>
<feature type="compositionally biased region" description="Polar residues" evidence="6">
    <location>
        <begin position="887"/>
        <end position="903"/>
    </location>
</feature>
<dbReference type="Pfam" id="PF09121">
    <property type="entry name" value="Tower"/>
    <property type="match status" value="1"/>
</dbReference>
<dbReference type="CDD" id="cd04495">
    <property type="entry name" value="BRCA2DBD_OB3"/>
    <property type="match status" value="1"/>
</dbReference>
<dbReference type="CDD" id="cd04493">
    <property type="entry name" value="BRCA2DBD_OB1"/>
    <property type="match status" value="1"/>
</dbReference>
<dbReference type="GO" id="GO:0000724">
    <property type="term" value="P:double-strand break repair via homologous recombination"/>
    <property type="evidence" value="ECO:0007669"/>
    <property type="project" value="InterPro"/>
</dbReference>
<evidence type="ECO:0000256" key="4">
    <source>
        <dbReference type="ARBA" id="ARBA00023172"/>
    </source>
</evidence>
<keyword evidence="4" id="KW-0233">DNA recombination</keyword>
<feature type="compositionally biased region" description="Polar residues" evidence="6">
    <location>
        <begin position="1196"/>
        <end position="1214"/>
    </location>
</feature>
<protein>
    <recommendedName>
        <fullName evidence="7">Tower domain-containing protein</fullName>
    </recommendedName>
</protein>
<keyword evidence="2" id="KW-0227">DNA damage</keyword>
<evidence type="ECO:0000256" key="6">
    <source>
        <dbReference type="SAM" id="MobiDB-lite"/>
    </source>
</evidence>
<dbReference type="CDD" id="cd04494">
    <property type="entry name" value="BRCA2DBD_OB2"/>
    <property type="match status" value="1"/>
</dbReference>
<feature type="compositionally biased region" description="Polar residues" evidence="6">
    <location>
        <begin position="2848"/>
        <end position="2857"/>
    </location>
</feature>
<evidence type="ECO:0000256" key="5">
    <source>
        <dbReference type="ARBA" id="ARBA00023204"/>
    </source>
</evidence>
<dbReference type="Pfam" id="PF09103">
    <property type="entry name" value="BRCA-2_OB1"/>
    <property type="match status" value="1"/>
</dbReference>
<dbReference type="SMART" id="SM01341">
    <property type="entry name" value="Tower"/>
    <property type="match status" value="1"/>
</dbReference>
<accession>A0A484DJM2</accession>
<dbReference type="SUPFAM" id="SSF81878">
    <property type="entry name" value="BRCA2 tower domain"/>
    <property type="match status" value="1"/>
</dbReference>
<dbReference type="Pfam" id="PF09169">
    <property type="entry name" value="BRCA-2_helical"/>
    <property type="match status" value="1"/>
</dbReference>
<dbReference type="InterPro" id="IPR012340">
    <property type="entry name" value="NA-bd_OB-fold"/>
</dbReference>
<evidence type="ECO:0000313" key="8">
    <source>
        <dbReference type="EMBL" id="TDH14657.1"/>
    </source>
</evidence>
<feature type="region of interest" description="Disordered" evidence="6">
    <location>
        <begin position="662"/>
        <end position="682"/>
    </location>
</feature>
<feature type="region of interest" description="Disordered" evidence="6">
    <location>
        <begin position="429"/>
        <end position="452"/>
    </location>
</feature>
<feature type="region of interest" description="Disordered" evidence="6">
    <location>
        <begin position="2848"/>
        <end position="2872"/>
    </location>
</feature>
<evidence type="ECO:0000256" key="3">
    <source>
        <dbReference type="ARBA" id="ARBA00023125"/>
    </source>
</evidence>
<dbReference type="GO" id="GO:0003677">
    <property type="term" value="F:DNA binding"/>
    <property type="evidence" value="ECO:0007669"/>
    <property type="project" value="UniProtKB-KW"/>
</dbReference>
<dbReference type="InterPro" id="IPR015252">
    <property type="entry name" value="BRCA2_hlx"/>
</dbReference>
<evidence type="ECO:0000256" key="1">
    <source>
        <dbReference type="ARBA" id="ARBA00022737"/>
    </source>
</evidence>
<keyword evidence="3" id="KW-0238">DNA-binding</keyword>
<dbReference type="InterPro" id="IPR015188">
    <property type="entry name" value="BRCA2_OB_3"/>
</dbReference>
<feature type="region of interest" description="Disordered" evidence="6">
    <location>
        <begin position="1871"/>
        <end position="1913"/>
    </location>
</feature>
<feature type="region of interest" description="Disordered" evidence="6">
    <location>
        <begin position="1196"/>
        <end position="1217"/>
    </location>
</feature>
<sequence>MDLPSKNMYDTYKDEIWRELGPLDPDWFEALTAQTFTNEGNVSDQDDLCANQEGNFKTPFDRTAVESQLFSTPKVFRQRRVVSPETEDEQSFTGEQEKETLPWTATQSPYLFRMSKEGVRGAKYGGFHPQSEDSFDLLHTPQKSPVSYAKHVSESLGAQIHSDMSWTSSLNTPPPSTLILSKTDESPCPVSLSDEKNVVLVRKLFPSLSNASRVGVVSPNKHDIPNVHQGVVSPEPGQNPESHDSPQSSLNQRDAVWKQTLPDAIEDGDIRRTVASVLGGAENVLSIFFTNSSSALRKVKTDRIKRKQIILTKEHDCSSADTSPTSSAASSEQRTADQAPGRLPSPPPVKTGEIGITQWSPLSLSEISRCTVDTSCHDKNPVKQVENNILTEQLRSDPGQPVRPPMKLTDSGFTKKKRQFVYTVKTSKTQVQGKETPSRKMDSSPGIPDFSGQEVNVKQLRKSPDEADCCSNWKNEMQKQGNLAEDNLLPSLRAKVQDLDMSQLCKDFAQDFSQISDPIKVSRIAEDTPQNGFSPSACLSALKQAKKKAVQANLHLDCDAVSNRRHVSNTNQNNPINEGTISDSGFQSAVVDGTRVTASSFVLSSSEINGQSQQWTGFKTDIHWTTPFTSTNKGNGEAHSDDILPEAEMHCRLSSTIKERQTLVPSRERKLHIESTSTQLPSNAKGTVDNINWIPLNGQVRGSLPEKTVYLPSVHALGFKRASNKGIHISSANLERAKRLLEETEEEMTLSDQPTKCAHVTKDEMSMSDGSVKNLATYSNQPFSSSEKNVDISCQLTASQKADVTELCTLLEEADSQFEFTQFKTAKLKQHCQDSATPSKEVDKELDPDFLSGIDFDDSFSSEAEKHLAVTVMHDKMALVSDGKPNCETSNVTSKSTGLSVSSAMKKENSSPEDVSFSSKHISEDSSRILSAEPKNLDRHGQTKTSHLENKNPLMLGGVGFKTAGGNVLKVSKKCLSKARALFADLEENRVTSQNPPDKHNSKTDAKTLHKHSVDNPTGDLLHRKKDNSKFTGDARERVQSCFSNAMESVCSDRQPRRDEDAIKTLKNSITDTTTRQRGFQMANGKGISVSAKAMQEVDAFFENCDAIGGNGGMSVKPKKSIPLPGSVSLKENLPKGKHVQGIKENLSEEPINEIENVNAGPVARHTEVVQHNVDSHNFGVKSTLALTNAASFRDNPSSTAKAHSSLSCTTSKSIGPPAIGELSNGGGFCLNRGKKVSTSADAMKKAEHLLNEIHTLDDANKQPKQKRDALRTGHLNNQIQVPPSKNGSFQMASGKQVAISSAALKKAKLLSECDKVEDKICVKPTDSKMAVPGPLSRNSGFLAASGKPVAFSSEALQKAKDLFSDISLSAEIPAVPDTRNSDKKQVNADNTEKKHCGFTTAGGAKVHVSQKNLLKAKNLLEEFDDGFISAKAMQEADAFFKDCDIMDDNDDMSVKHEKSIASVSGSGIGKNNFSKFKKGHKVSMQISEEPGGGCTELENVNVGLVVNHERMLHPDDVEIHKGVVMNTLDSTKAPSLHGNPTLMTESLSLQLCTTSIGSSANHELSKGGGFSTASGKEVSVSDDAMTKAKSLLNESATFEDANKQLKHKEDIFPTRNGGFQMASGKGVTISSAALKKAKTLLSECDKVEDKICVKPTDSKMAVPGPQSRNSGFLAASGKPVAFSSEALQKAKDLFSDISLSAEIPAVPDTRNCDKKQVNADNTEKKHCGFTTAGGAKVHVSQKNLFKAKNLLTELADEECHSNSYSTSPHDTHKSDLSKVKDVKRTLNCNLSPEEEMSSVLDCEINQTSSSEGSNVKRPQESSVVNFQSLNLSGCTETQQRFIAQEALDCTNALLEDESLAGQSLSMTLENVPLQENPKSSHRSVEEQKGTRKRSVEYPDVTGQPPLKRRLLEEFDRTVDGPRGSTLHPEKSFPNDIMKDRRVFKYSVSLHPNITRPHRNGNNYVETTLQKTKPTQQSTPEDSRSAHSKMPVFVPPFLKDAKTESHKNTVLKDNTKTPTSFVPPFKKQMTIVQESSSKPQVETPFNSNTYVPPTKKTQSNTDVTGNKIKEDIQTAASADTTNDNLLNNQNSPVSCGSEDSAAEASRVEDTVSTSQDMFQDLHNVELARDMQDMRIRKKKRQTIRPLPGSLFLTKTSGVSRIPLKAAVNGKPPARYTPKQARPALLYGHGVHQHVCEITSETAESFRFNLQQFLKQEAFIDGGGVQLADGGLLIPSNDGTAGKEEFHRALCDTPGVDPKLISEGWVYNHYRWIVWKQASMERSFPETMGSLCLTPEQVLLQLKYRYDVEVDHSRRPALRKIMEKDDTSAKTLVLCVCGVVSRGQSPNRQSFSDTKTPQGADAKVENPSAVVMVTDGWYTIKAQLDEPLTAMLNKGRVAVGGKLIIHGAQLVGSQDACSPLEAPESLMLKICANSSRPTRWDAKLGFHRDPRPFLLPVSCLYSSGGPVGCVDIIILRSYPIQWMERKPDRGVVFRSVRAEEKEARRYNSIKQKAMEILYAKIQAEFEKEDKGNKSQHRRRTITRQEISSLQDGEELYEAVGNDPAYLEAHLSEEQLETLRAYRCSLMEKKQAVLQDRYRRALESAEDSEGVCPKREVTPVWRLCIADSMDQPGSVYQLNLWRPSSDLQSLVKEGCRYKVYNLTTSDGKKHGCSTTLQLTGTKKSQFQDLQASRELLATHFQPRVSTRFVDLQNPEFQPLCGEIDLTGYVISIVDGQGFSPAFYLTDGKLNFVKVRCFSSFAQAGLEDLVKPHVLLALSNLQLRGQSTSPTPVVYAGDLTLFSTNPKEVHLQESLSQLKNLIQGQENFLPMAEEKFSHLVKSDGLKSISSPALQTRTPASATVRRQDTKTSVTPQQPVRSLGAFTPVSRKPPAANCSSEKDPISLKRKRALDYLSRIPSPPPLSHLGSVASPCINKTFNPPRRSGTPSTLKTVQTPACKPVNSPVEDDWVNDEELAMIDTQALRVGDLL</sequence>
<evidence type="ECO:0000313" key="9">
    <source>
        <dbReference type="Proteomes" id="UP000295070"/>
    </source>
</evidence>
<gene>
    <name evidence="8" type="ORF">EPR50_G00022720</name>
</gene>
<name>A0A484DJM2_PERFV</name>
<feature type="compositionally biased region" description="Low complexity" evidence="6">
    <location>
        <begin position="2079"/>
        <end position="2088"/>
    </location>
</feature>
<evidence type="ECO:0000256" key="2">
    <source>
        <dbReference type="ARBA" id="ARBA00022763"/>
    </source>
</evidence>
<dbReference type="PIRSF" id="PIRSF002397">
    <property type="entry name" value="BRCA2"/>
    <property type="match status" value="1"/>
</dbReference>
<feature type="region of interest" description="Disordered" evidence="6">
    <location>
        <begin position="2343"/>
        <end position="2362"/>
    </location>
</feature>
<dbReference type="InterPro" id="IPR015187">
    <property type="entry name" value="BRCA2_OB_1"/>
</dbReference>
<keyword evidence="5" id="KW-0234">DNA repair</keyword>